<gene>
    <name evidence="3" type="ORF">SAMN04487928_10327</name>
</gene>
<sequence length="505" mass="57116">MRSRKITEKAVSITAAIGSVLIMVMVIANTYWASKQAISSTNQAVSAVSAFYLESMADRRARTITNLINNNFDYMKKAVSVIDDEKIESQDDLRVAIGKIKSLLSLNRFALVDEDNIVYTQYTTYTGGSRHPFLANATLDDKMISTVFLYGSSKELCLAIPINVKIIGKQFKACFVQININDIVELLAFDDQESTHFALYSTNGGNISETELGQLIGTQNIFDATRQNISEEKWDSFRDDFANNKRGTLTFTINDVVETICYEPVPDTGWELVVMIRESVIQDQIREISEKNLSANYMQIVFLLVVVSLFSAVLFYMLRRVANDKLDEEKENSKVFRSMANTDSMTGVRNKHAYLETEAQLNNRIREGTIDKLALVVCDINGLKYVNDTKGHAAGDRLIKDASALICDHFNHGSVYRTGGDEFAVLLLEKGYDTRDEVITAFNRQVEENIKKNEVVVSIGYSTLQPVDEQLYDVFERADHMMYERKKELKSMGARTREFDDSKPQ</sequence>
<dbReference type="InterPro" id="IPR029787">
    <property type="entry name" value="Nucleotide_cyclase"/>
</dbReference>
<dbReference type="NCBIfam" id="TIGR00254">
    <property type="entry name" value="GGDEF"/>
    <property type="match status" value="1"/>
</dbReference>
<dbReference type="InterPro" id="IPR000160">
    <property type="entry name" value="GGDEF_dom"/>
</dbReference>
<name>A0A1I5QYZ1_9FIRM</name>
<dbReference type="SMART" id="SM00267">
    <property type="entry name" value="GGDEF"/>
    <property type="match status" value="1"/>
</dbReference>
<dbReference type="InterPro" id="IPR043128">
    <property type="entry name" value="Rev_trsase/Diguanyl_cyclase"/>
</dbReference>
<dbReference type="PANTHER" id="PTHR45138:SF9">
    <property type="entry name" value="DIGUANYLATE CYCLASE DGCM-RELATED"/>
    <property type="match status" value="1"/>
</dbReference>
<reference evidence="4" key="1">
    <citation type="submission" date="2016-10" db="EMBL/GenBank/DDBJ databases">
        <authorList>
            <person name="Varghese N."/>
            <person name="Submissions S."/>
        </authorList>
    </citation>
    <scope>NUCLEOTIDE SEQUENCE [LARGE SCALE GENOMIC DNA]</scope>
    <source>
        <strain evidence="4">P18</strain>
    </source>
</reference>
<dbReference type="EMBL" id="FOXO01000003">
    <property type="protein sequence ID" value="SFP51330.1"/>
    <property type="molecule type" value="Genomic_DNA"/>
</dbReference>
<feature type="domain" description="GGDEF" evidence="2">
    <location>
        <begin position="371"/>
        <end position="502"/>
    </location>
</feature>
<dbReference type="Pfam" id="PF00990">
    <property type="entry name" value="GGDEF"/>
    <property type="match status" value="1"/>
</dbReference>
<dbReference type="PANTHER" id="PTHR45138">
    <property type="entry name" value="REGULATORY COMPONENTS OF SENSORY TRANSDUCTION SYSTEM"/>
    <property type="match status" value="1"/>
</dbReference>
<dbReference type="Gene3D" id="3.30.70.270">
    <property type="match status" value="1"/>
</dbReference>
<organism evidence="3 4">
    <name type="scientific">Butyrivibrio proteoclasticus</name>
    <dbReference type="NCBI Taxonomy" id="43305"/>
    <lineage>
        <taxon>Bacteria</taxon>
        <taxon>Bacillati</taxon>
        <taxon>Bacillota</taxon>
        <taxon>Clostridia</taxon>
        <taxon>Lachnospirales</taxon>
        <taxon>Lachnospiraceae</taxon>
        <taxon>Butyrivibrio</taxon>
    </lineage>
</organism>
<evidence type="ECO:0000313" key="3">
    <source>
        <dbReference type="EMBL" id="SFP51330.1"/>
    </source>
</evidence>
<dbReference type="Proteomes" id="UP000182624">
    <property type="component" value="Unassembled WGS sequence"/>
</dbReference>
<keyword evidence="4" id="KW-1185">Reference proteome</keyword>
<evidence type="ECO:0000259" key="2">
    <source>
        <dbReference type="PROSITE" id="PS50887"/>
    </source>
</evidence>
<keyword evidence="1" id="KW-1133">Transmembrane helix</keyword>
<dbReference type="Gene3D" id="3.30.450.20">
    <property type="entry name" value="PAS domain"/>
    <property type="match status" value="1"/>
</dbReference>
<dbReference type="SUPFAM" id="SSF55073">
    <property type="entry name" value="Nucleotide cyclase"/>
    <property type="match status" value="1"/>
</dbReference>
<dbReference type="GO" id="GO:0043709">
    <property type="term" value="P:cell adhesion involved in single-species biofilm formation"/>
    <property type="evidence" value="ECO:0007669"/>
    <property type="project" value="TreeGrafter"/>
</dbReference>
<evidence type="ECO:0000256" key="1">
    <source>
        <dbReference type="SAM" id="Phobius"/>
    </source>
</evidence>
<dbReference type="PROSITE" id="PS50887">
    <property type="entry name" value="GGDEF"/>
    <property type="match status" value="1"/>
</dbReference>
<dbReference type="InterPro" id="IPR050469">
    <property type="entry name" value="Diguanylate_Cyclase"/>
</dbReference>
<dbReference type="GO" id="GO:1902201">
    <property type="term" value="P:negative regulation of bacterial-type flagellum-dependent cell motility"/>
    <property type="evidence" value="ECO:0007669"/>
    <property type="project" value="TreeGrafter"/>
</dbReference>
<feature type="transmembrane region" description="Helical" evidence="1">
    <location>
        <begin position="12"/>
        <end position="32"/>
    </location>
</feature>
<accession>A0A1I5QYZ1</accession>
<evidence type="ECO:0000313" key="4">
    <source>
        <dbReference type="Proteomes" id="UP000182624"/>
    </source>
</evidence>
<keyword evidence="1" id="KW-0472">Membrane</keyword>
<keyword evidence="1" id="KW-0812">Transmembrane</keyword>
<dbReference type="AlphaFoldDB" id="A0A1I5QYZ1"/>
<dbReference type="GO" id="GO:0052621">
    <property type="term" value="F:diguanylate cyclase activity"/>
    <property type="evidence" value="ECO:0007669"/>
    <property type="project" value="TreeGrafter"/>
</dbReference>
<protein>
    <submittedName>
        <fullName evidence="3">Diguanylate cyclase (GGDEF) domain-containing protein</fullName>
    </submittedName>
</protein>
<dbReference type="GO" id="GO:0005886">
    <property type="term" value="C:plasma membrane"/>
    <property type="evidence" value="ECO:0007669"/>
    <property type="project" value="TreeGrafter"/>
</dbReference>
<dbReference type="OrthoDB" id="9805474at2"/>
<feature type="transmembrane region" description="Helical" evidence="1">
    <location>
        <begin position="297"/>
        <end position="318"/>
    </location>
</feature>
<proteinExistence type="predicted"/>
<dbReference type="CDD" id="cd01949">
    <property type="entry name" value="GGDEF"/>
    <property type="match status" value="1"/>
</dbReference>
<dbReference type="RefSeq" id="WP_074883955.1">
    <property type="nucleotide sequence ID" value="NZ_FOXO01000003.1"/>
</dbReference>